<organism evidence="1 2">
    <name type="scientific">Paraglaciecola psychrophila 170</name>
    <dbReference type="NCBI Taxonomy" id="1129794"/>
    <lineage>
        <taxon>Bacteria</taxon>
        <taxon>Pseudomonadati</taxon>
        <taxon>Pseudomonadota</taxon>
        <taxon>Gammaproteobacteria</taxon>
        <taxon>Alteromonadales</taxon>
        <taxon>Alteromonadaceae</taxon>
        <taxon>Paraglaciecola</taxon>
    </lineage>
</organism>
<dbReference type="HOGENOM" id="CLU_3346941_0_0_6"/>
<proteinExistence type="predicted"/>
<evidence type="ECO:0000313" key="2">
    <source>
        <dbReference type="Proteomes" id="UP000011864"/>
    </source>
</evidence>
<dbReference type="PATRIC" id="fig|1129794.4.peg.3300"/>
<protein>
    <submittedName>
        <fullName evidence="1">Uncharacterized protein</fullName>
    </submittedName>
</protein>
<reference evidence="1 2" key="1">
    <citation type="journal article" date="2013" name="Genome Announc.">
        <title>Complete Genome Sequence of Glaciecola psychrophila Strain 170T.</title>
        <authorList>
            <person name="Yin J."/>
            <person name="Chen J."/>
            <person name="Liu G."/>
            <person name="Yu Y."/>
            <person name="Song L."/>
            <person name="Wang X."/>
            <person name="Qu X."/>
        </authorList>
    </citation>
    <scope>NUCLEOTIDE SEQUENCE [LARGE SCALE GENOMIC DNA]</scope>
    <source>
        <strain evidence="1 2">170</strain>
    </source>
</reference>
<gene>
    <name evidence="1" type="ORF">C427_3318</name>
</gene>
<name>K7A6Z0_9ALTE</name>
<dbReference type="EMBL" id="CP003837">
    <property type="protein sequence ID" value="AGH45427.1"/>
    <property type="molecule type" value="Genomic_DNA"/>
</dbReference>
<dbReference type="KEGG" id="gps:C427_3318"/>
<evidence type="ECO:0000313" key="1">
    <source>
        <dbReference type="EMBL" id="AGH45427.1"/>
    </source>
</evidence>
<dbReference type="Proteomes" id="UP000011864">
    <property type="component" value="Chromosome"/>
</dbReference>
<keyword evidence="2" id="KW-1185">Reference proteome</keyword>
<dbReference type="AlphaFoldDB" id="K7A6Z0"/>
<sequence>MIELFMVKVKKLRLINSIVDQIKTLKFEKTSRLSNSK</sequence>
<accession>K7A6Z0</accession>